<protein>
    <submittedName>
        <fullName evidence="2">Uncharacterized protein</fullName>
    </submittedName>
</protein>
<name>A0ABR3GHQ5_9PEZI</name>
<dbReference type="Proteomes" id="UP001447188">
    <property type="component" value="Unassembled WGS sequence"/>
</dbReference>
<gene>
    <name evidence="2" type="ORF">Q9L58_005578</name>
</gene>
<comment type="caution">
    <text evidence="2">The sequence shown here is derived from an EMBL/GenBank/DDBJ whole genome shotgun (WGS) entry which is preliminary data.</text>
</comment>
<feature type="region of interest" description="Disordered" evidence="1">
    <location>
        <begin position="1"/>
        <end position="46"/>
    </location>
</feature>
<feature type="compositionally biased region" description="Low complexity" evidence="1">
    <location>
        <begin position="37"/>
        <end position="46"/>
    </location>
</feature>
<accession>A0ABR3GHQ5</accession>
<proteinExistence type="predicted"/>
<reference evidence="2 3" key="1">
    <citation type="submission" date="2024-02" db="EMBL/GenBank/DDBJ databases">
        <title>Discinaceae phylogenomics.</title>
        <authorList>
            <person name="Dirks A.C."/>
            <person name="James T.Y."/>
        </authorList>
    </citation>
    <scope>NUCLEOTIDE SEQUENCE [LARGE SCALE GENOMIC DNA]</scope>
    <source>
        <strain evidence="2 3">ACD0624</strain>
    </source>
</reference>
<organism evidence="2 3">
    <name type="scientific">Discina gigas</name>
    <dbReference type="NCBI Taxonomy" id="1032678"/>
    <lineage>
        <taxon>Eukaryota</taxon>
        <taxon>Fungi</taxon>
        <taxon>Dikarya</taxon>
        <taxon>Ascomycota</taxon>
        <taxon>Pezizomycotina</taxon>
        <taxon>Pezizomycetes</taxon>
        <taxon>Pezizales</taxon>
        <taxon>Discinaceae</taxon>
        <taxon>Discina</taxon>
    </lineage>
</organism>
<evidence type="ECO:0000313" key="2">
    <source>
        <dbReference type="EMBL" id="KAL0635447.1"/>
    </source>
</evidence>
<sequence>MPFSNYRLPLRPGSTHAKTDLPRKSQRRRTAKPPAPSARSAPARLPPAFVYPETPSSLLLPITVELFPGDHPVAVTASPPSPIPEYDAAIRRLDACVAEATLTTHQKVLLDAAMNTAAHCFGRPRMVHSLIHTIALPSTTVSEILDLVTVVGAGMRAFIAQSGSSTSSSGSNVSSSLSL</sequence>
<dbReference type="EMBL" id="JBBBZM010000069">
    <property type="protein sequence ID" value="KAL0635447.1"/>
    <property type="molecule type" value="Genomic_DNA"/>
</dbReference>
<keyword evidence="3" id="KW-1185">Reference proteome</keyword>
<evidence type="ECO:0000313" key="3">
    <source>
        <dbReference type="Proteomes" id="UP001447188"/>
    </source>
</evidence>
<evidence type="ECO:0000256" key="1">
    <source>
        <dbReference type="SAM" id="MobiDB-lite"/>
    </source>
</evidence>